<dbReference type="Gene3D" id="3.30.750.24">
    <property type="entry name" value="STAS domain"/>
    <property type="match status" value="1"/>
</dbReference>
<evidence type="ECO:0000256" key="2">
    <source>
        <dbReference type="ARBA" id="ARBA00022692"/>
    </source>
</evidence>
<dbReference type="RefSeq" id="WP_200981406.1">
    <property type="nucleotide sequence ID" value="NZ_CP064654.1"/>
</dbReference>
<dbReference type="CDD" id="cd07042">
    <property type="entry name" value="STAS_SulP_like_sulfate_transporter"/>
    <property type="match status" value="1"/>
</dbReference>
<feature type="transmembrane region" description="Helical" evidence="5">
    <location>
        <begin position="234"/>
        <end position="254"/>
    </location>
</feature>
<protein>
    <submittedName>
        <fullName evidence="7">Sulfate permease</fullName>
    </submittedName>
</protein>
<dbReference type="InterPro" id="IPR001902">
    <property type="entry name" value="SLC26A/SulP_fam"/>
</dbReference>
<accession>A0A7S8F365</accession>
<gene>
    <name evidence="7" type="primary">sulP</name>
    <name evidence="7" type="ORF">IRL76_11125</name>
</gene>
<feature type="transmembrane region" description="Helical" evidence="5">
    <location>
        <begin position="69"/>
        <end position="85"/>
    </location>
</feature>
<evidence type="ECO:0000256" key="1">
    <source>
        <dbReference type="ARBA" id="ARBA00004141"/>
    </source>
</evidence>
<feature type="transmembrane region" description="Helical" evidence="5">
    <location>
        <begin position="92"/>
        <end position="112"/>
    </location>
</feature>
<dbReference type="NCBIfam" id="TIGR00815">
    <property type="entry name" value="sulP"/>
    <property type="match status" value="1"/>
</dbReference>
<keyword evidence="4 5" id="KW-0472">Membrane</keyword>
<dbReference type="PANTHER" id="PTHR11814">
    <property type="entry name" value="SULFATE TRANSPORTER"/>
    <property type="match status" value="1"/>
</dbReference>
<dbReference type="PROSITE" id="PS50801">
    <property type="entry name" value="STAS"/>
    <property type="match status" value="1"/>
</dbReference>
<feature type="transmembrane region" description="Helical" evidence="5">
    <location>
        <begin position="196"/>
        <end position="214"/>
    </location>
</feature>
<feature type="domain" description="STAS" evidence="6">
    <location>
        <begin position="471"/>
        <end position="591"/>
    </location>
</feature>
<dbReference type="GO" id="GO:0055085">
    <property type="term" value="P:transmembrane transport"/>
    <property type="evidence" value="ECO:0007669"/>
    <property type="project" value="InterPro"/>
</dbReference>
<dbReference type="Pfam" id="PF00916">
    <property type="entry name" value="Sulfate_transp"/>
    <property type="match status" value="1"/>
</dbReference>
<feature type="transmembrane region" description="Helical" evidence="5">
    <location>
        <begin position="379"/>
        <end position="400"/>
    </location>
</feature>
<feature type="transmembrane region" description="Helical" evidence="5">
    <location>
        <begin position="118"/>
        <end position="139"/>
    </location>
</feature>
<keyword evidence="8" id="KW-1185">Reference proteome</keyword>
<feature type="transmembrane region" description="Helical" evidence="5">
    <location>
        <begin position="43"/>
        <end position="63"/>
    </location>
</feature>
<sequence>MLQDTPPAAKTSASVNGLASLQRYFPILEWSRTYSRLALSRDLVAAVIVTVMLIPQSLAYALLAGLPPVVGLYASLLPLLAYAVFGTSRVLSVGPVAVISLMTAAAAGGVATAGSPEYLAAAIALAMISGLMLLAMGIFRLGFLANLLSHPVVSGFISASGILIAASQLKHILGVKAEGEDLYAIGSTLLRHAGDANPYTLGVGLGTILFLVWARSSLKLFLVRRGIRRQAAGLMAKAAPAVAILLTTIVVAAADLPAKGVKTVGDIPIGLPHLVFPQWDPVLWSKLLVGSLFIAIIGFVESISVAQTLAAKRRRRIDPDQELVALGSANVLSSMSGGFPVTGGFSRSVVNYDAGAETPASGAYTAIGMALASILLTPFLFYLPLATLAATIIVAVLSLVDLDKPRELWRYSKRDFAGIAATIAITLADGVETGVLAGVAISLALLVWHASRPHAAVVGRIPHSEHFRNVRRHEVLVAPHLLTIRIDESLTYLNSRWFEDFVFDQVAKNPEVRELVLMCSAVNWVDATGLEMLEALNRRLADSGVILHLSEVKGPVMDRLARSNLLDELRGKIFLSQNEAFEKLAPAAASEGHLSKPDIVTGGAK</sequence>
<evidence type="ECO:0000256" key="5">
    <source>
        <dbReference type="SAM" id="Phobius"/>
    </source>
</evidence>
<dbReference type="InterPro" id="IPR002645">
    <property type="entry name" value="STAS_dom"/>
</dbReference>
<name>A0A7S8F365_9SPHN</name>
<evidence type="ECO:0000256" key="4">
    <source>
        <dbReference type="ARBA" id="ARBA00023136"/>
    </source>
</evidence>
<comment type="subcellular location">
    <subcellularLocation>
        <location evidence="1">Membrane</location>
        <topology evidence="1">Multi-pass membrane protein</topology>
    </subcellularLocation>
</comment>
<dbReference type="SUPFAM" id="SSF52091">
    <property type="entry name" value="SpoIIaa-like"/>
    <property type="match status" value="1"/>
</dbReference>
<dbReference type="Pfam" id="PF01740">
    <property type="entry name" value="STAS"/>
    <property type="match status" value="1"/>
</dbReference>
<evidence type="ECO:0000259" key="6">
    <source>
        <dbReference type="PROSITE" id="PS50801"/>
    </source>
</evidence>
<evidence type="ECO:0000313" key="8">
    <source>
        <dbReference type="Proteomes" id="UP000594459"/>
    </source>
</evidence>
<feature type="transmembrane region" description="Helical" evidence="5">
    <location>
        <begin position="151"/>
        <end position="169"/>
    </location>
</feature>
<feature type="transmembrane region" description="Helical" evidence="5">
    <location>
        <begin position="287"/>
        <end position="311"/>
    </location>
</feature>
<proteinExistence type="predicted"/>
<organism evidence="7 8">
    <name type="scientific">Qipengyuania soli</name>
    <dbReference type="NCBI Taxonomy" id="2782568"/>
    <lineage>
        <taxon>Bacteria</taxon>
        <taxon>Pseudomonadati</taxon>
        <taxon>Pseudomonadota</taxon>
        <taxon>Alphaproteobacteria</taxon>
        <taxon>Sphingomonadales</taxon>
        <taxon>Erythrobacteraceae</taxon>
        <taxon>Qipengyuania</taxon>
    </lineage>
</organism>
<feature type="transmembrane region" description="Helical" evidence="5">
    <location>
        <begin position="323"/>
        <end position="342"/>
    </location>
</feature>
<dbReference type="InterPro" id="IPR036513">
    <property type="entry name" value="STAS_dom_sf"/>
</dbReference>
<evidence type="ECO:0000256" key="3">
    <source>
        <dbReference type="ARBA" id="ARBA00022989"/>
    </source>
</evidence>
<reference evidence="7 8" key="1">
    <citation type="submission" date="2020-11" db="EMBL/GenBank/DDBJ databases">
        <title>The genome sequence of Erythrobacter sp. 6D36.</title>
        <authorList>
            <person name="Liu Y."/>
        </authorList>
    </citation>
    <scope>NUCLEOTIDE SEQUENCE [LARGE SCALE GENOMIC DNA]</scope>
    <source>
        <strain evidence="7 8">6D36</strain>
    </source>
</reference>
<evidence type="ECO:0000313" key="7">
    <source>
        <dbReference type="EMBL" id="QPC98399.1"/>
    </source>
</evidence>
<dbReference type="EMBL" id="CP064654">
    <property type="protein sequence ID" value="QPC98399.1"/>
    <property type="molecule type" value="Genomic_DNA"/>
</dbReference>
<dbReference type="Proteomes" id="UP000594459">
    <property type="component" value="Chromosome"/>
</dbReference>
<dbReference type="KEGG" id="qso:IRL76_11125"/>
<feature type="transmembrane region" description="Helical" evidence="5">
    <location>
        <begin position="421"/>
        <end position="448"/>
    </location>
</feature>
<dbReference type="InterPro" id="IPR011547">
    <property type="entry name" value="SLC26A/SulP_dom"/>
</dbReference>
<keyword evidence="2 5" id="KW-0812">Transmembrane</keyword>
<dbReference type="GO" id="GO:0016020">
    <property type="term" value="C:membrane"/>
    <property type="evidence" value="ECO:0007669"/>
    <property type="project" value="UniProtKB-SubCell"/>
</dbReference>
<keyword evidence="3 5" id="KW-1133">Transmembrane helix</keyword>
<dbReference type="AlphaFoldDB" id="A0A7S8F365"/>